<protein>
    <submittedName>
        <fullName evidence="2">Uncharacterized protein</fullName>
    </submittedName>
</protein>
<name>A0A5J4KBX4_9CHLR</name>
<reference evidence="2 3" key="1">
    <citation type="submission" date="2019-10" db="EMBL/GenBank/DDBJ databases">
        <title>Dictyobacter vulcani sp. nov., within the class Ktedonobacteria, isolated from soil of volcanic Mt. Zao.</title>
        <authorList>
            <person name="Zheng Y."/>
            <person name="Wang C.M."/>
            <person name="Sakai Y."/>
            <person name="Abe K."/>
            <person name="Yokota A."/>
            <person name="Yabe S."/>
        </authorList>
    </citation>
    <scope>NUCLEOTIDE SEQUENCE [LARGE SCALE GENOMIC DNA]</scope>
    <source>
        <strain evidence="2 3">W12</strain>
    </source>
</reference>
<feature type="region of interest" description="Disordered" evidence="1">
    <location>
        <begin position="66"/>
        <end position="86"/>
    </location>
</feature>
<comment type="caution">
    <text evidence="2">The sequence shown here is derived from an EMBL/GenBank/DDBJ whole genome shotgun (WGS) entry which is preliminary data.</text>
</comment>
<dbReference type="RefSeq" id="WP_162004865.1">
    <property type="nucleotide sequence ID" value="NZ_BKZW01000001.1"/>
</dbReference>
<evidence type="ECO:0000256" key="1">
    <source>
        <dbReference type="SAM" id="MobiDB-lite"/>
    </source>
</evidence>
<accession>A0A5J4KBX4</accession>
<evidence type="ECO:0000313" key="3">
    <source>
        <dbReference type="Proteomes" id="UP000326912"/>
    </source>
</evidence>
<dbReference type="Proteomes" id="UP000326912">
    <property type="component" value="Unassembled WGS sequence"/>
</dbReference>
<gene>
    <name evidence="2" type="ORF">KDW_03760</name>
</gene>
<proteinExistence type="predicted"/>
<dbReference type="AlphaFoldDB" id="A0A5J4KBX4"/>
<keyword evidence="3" id="KW-1185">Reference proteome</keyword>
<evidence type="ECO:0000313" key="2">
    <source>
        <dbReference type="EMBL" id="GER86214.1"/>
    </source>
</evidence>
<sequence length="208" mass="22955">MRDELIAPRLINPTISPKLEWILLKALSLHADERFQSMGEFAQALREPGFNAYNDQTVAVQRGPVGPVSLPPMPSQNPSPAGNSYPPMAPGGAPLYATPAPANAPYSMGMPPNYNHGPYPPVSQQQSYGYGSGEGNNKLAILVCLCILKEPVIQVWDHLDQGIPTRHRWLQASQQLPIKRSRRSCSIVRCQTHPVRAAYGVSYKAFWR</sequence>
<organism evidence="2 3">
    <name type="scientific">Dictyobacter vulcani</name>
    <dbReference type="NCBI Taxonomy" id="2607529"/>
    <lineage>
        <taxon>Bacteria</taxon>
        <taxon>Bacillati</taxon>
        <taxon>Chloroflexota</taxon>
        <taxon>Ktedonobacteria</taxon>
        <taxon>Ktedonobacterales</taxon>
        <taxon>Dictyobacteraceae</taxon>
        <taxon>Dictyobacter</taxon>
    </lineage>
</organism>
<dbReference type="EMBL" id="BKZW01000001">
    <property type="protein sequence ID" value="GER86214.1"/>
    <property type="molecule type" value="Genomic_DNA"/>
</dbReference>